<name>A0A7V8SYD8_9BACT</name>
<sequence>MSNAIDPDLVAIEHASFLLHGYVSPGQGHPMVPHGECGATGQSELMPSTIPYFCRFCGKPIKTNA</sequence>
<protein>
    <submittedName>
        <fullName evidence="1">Uncharacterized protein</fullName>
    </submittedName>
</protein>
<proteinExistence type="predicted"/>
<evidence type="ECO:0000313" key="2">
    <source>
        <dbReference type="Proteomes" id="UP000567293"/>
    </source>
</evidence>
<organism evidence="1 2">
    <name type="scientific">Candidatus Acidiferrum panamense</name>
    <dbReference type="NCBI Taxonomy" id="2741543"/>
    <lineage>
        <taxon>Bacteria</taxon>
        <taxon>Pseudomonadati</taxon>
        <taxon>Acidobacteriota</taxon>
        <taxon>Terriglobia</taxon>
        <taxon>Candidatus Acidiferrales</taxon>
        <taxon>Candidatus Acidiferrum</taxon>
    </lineage>
</organism>
<gene>
    <name evidence="1" type="ORF">HRJ53_18380</name>
</gene>
<keyword evidence="2" id="KW-1185">Reference proteome</keyword>
<dbReference type="AlphaFoldDB" id="A0A7V8SYD8"/>
<evidence type="ECO:0000313" key="1">
    <source>
        <dbReference type="EMBL" id="MBA0086953.1"/>
    </source>
</evidence>
<dbReference type="Proteomes" id="UP000567293">
    <property type="component" value="Unassembled WGS sequence"/>
</dbReference>
<reference evidence="1" key="1">
    <citation type="submission" date="2020-06" db="EMBL/GenBank/DDBJ databases">
        <title>Legume-microbial interactions unlock mineral nutrients during tropical forest succession.</title>
        <authorList>
            <person name="Epihov D.Z."/>
        </authorList>
    </citation>
    <scope>NUCLEOTIDE SEQUENCE [LARGE SCALE GENOMIC DNA]</scope>
    <source>
        <strain evidence="1">Pan2503</strain>
    </source>
</reference>
<accession>A0A7V8SYD8</accession>
<dbReference type="EMBL" id="JACDQQ010001760">
    <property type="protein sequence ID" value="MBA0086953.1"/>
    <property type="molecule type" value="Genomic_DNA"/>
</dbReference>
<comment type="caution">
    <text evidence="1">The sequence shown here is derived from an EMBL/GenBank/DDBJ whole genome shotgun (WGS) entry which is preliminary data.</text>
</comment>